<evidence type="ECO:0000256" key="2">
    <source>
        <dbReference type="ARBA" id="ARBA00022692"/>
    </source>
</evidence>
<name>A0A0K2UI84_LEPSM</name>
<organism evidence="6">
    <name type="scientific">Lepeophtheirus salmonis</name>
    <name type="common">Salmon louse</name>
    <name type="synonym">Caligus salmonis</name>
    <dbReference type="NCBI Taxonomy" id="72036"/>
    <lineage>
        <taxon>Eukaryota</taxon>
        <taxon>Metazoa</taxon>
        <taxon>Ecdysozoa</taxon>
        <taxon>Arthropoda</taxon>
        <taxon>Crustacea</taxon>
        <taxon>Multicrustacea</taxon>
        <taxon>Hexanauplia</taxon>
        <taxon>Copepoda</taxon>
        <taxon>Siphonostomatoida</taxon>
        <taxon>Caligidae</taxon>
        <taxon>Lepeophtheirus</taxon>
    </lineage>
</organism>
<accession>A0A0K2UI84</accession>
<reference evidence="6" key="1">
    <citation type="submission" date="2014-05" db="EMBL/GenBank/DDBJ databases">
        <authorList>
            <person name="Chronopoulou M."/>
        </authorList>
    </citation>
    <scope>NUCLEOTIDE SEQUENCE</scope>
    <source>
        <tissue evidence="6">Whole organism</tissue>
    </source>
</reference>
<evidence type="ECO:0000256" key="5">
    <source>
        <dbReference type="SAM" id="Phobius"/>
    </source>
</evidence>
<protein>
    <recommendedName>
        <fullName evidence="7">Tetraspanin</fullName>
    </recommendedName>
</protein>
<evidence type="ECO:0000256" key="1">
    <source>
        <dbReference type="ARBA" id="ARBA00004141"/>
    </source>
</evidence>
<keyword evidence="3 5" id="KW-1133">Transmembrane helix</keyword>
<keyword evidence="4 5" id="KW-0472">Membrane</keyword>
<evidence type="ECO:0008006" key="7">
    <source>
        <dbReference type="Google" id="ProtNLM"/>
    </source>
</evidence>
<feature type="transmembrane region" description="Helical" evidence="5">
    <location>
        <begin position="69"/>
        <end position="87"/>
    </location>
</feature>
<evidence type="ECO:0000256" key="4">
    <source>
        <dbReference type="ARBA" id="ARBA00023136"/>
    </source>
</evidence>
<dbReference type="AlphaFoldDB" id="A0A0K2UI84"/>
<feature type="non-terminal residue" evidence="6">
    <location>
        <position position="1"/>
    </location>
</feature>
<proteinExistence type="predicted"/>
<feature type="transmembrane region" description="Helical" evidence="5">
    <location>
        <begin position="35"/>
        <end position="57"/>
    </location>
</feature>
<evidence type="ECO:0000313" key="6">
    <source>
        <dbReference type="EMBL" id="CDW37381.1"/>
    </source>
</evidence>
<dbReference type="GO" id="GO:0016020">
    <property type="term" value="C:membrane"/>
    <property type="evidence" value="ECO:0007669"/>
    <property type="project" value="UniProtKB-SubCell"/>
</dbReference>
<dbReference type="SUPFAM" id="SSF48652">
    <property type="entry name" value="Tetraspanin"/>
    <property type="match status" value="1"/>
</dbReference>
<dbReference type="Gene3D" id="1.10.1450.10">
    <property type="entry name" value="Tetraspanin"/>
    <property type="match status" value="1"/>
</dbReference>
<dbReference type="OrthoDB" id="10051670at2759"/>
<dbReference type="InterPro" id="IPR008952">
    <property type="entry name" value="Tetraspanin_EC2_sf"/>
</dbReference>
<dbReference type="Pfam" id="PF00335">
    <property type="entry name" value="Tetraspanin"/>
    <property type="match status" value="1"/>
</dbReference>
<keyword evidence="2 5" id="KW-0812">Transmembrane</keyword>
<feature type="transmembrane region" description="Helical" evidence="5">
    <location>
        <begin position="176"/>
        <end position="196"/>
    </location>
</feature>
<dbReference type="InterPro" id="IPR018499">
    <property type="entry name" value="Tetraspanin/Peripherin"/>
</dbReference>
<evidence type="ECO:0000256" key="3">
    <source>
        <dbReference type="ARBA" id="ARBA00022989"/>
    </source>
</evidence>
<dbReference type="EMBL" id="HACA01020020">
    <property type="protein sequence ID" value="CDW37381.1"/>
    <property type="molecule type" value="Transcribed_RNA"/>
</dbReference>
<comment type="subcellular location">
    <subcellularLocation>
        <location evidence="1">Membrane</location>
        <topology evidence="1">Multi-pass membrane protein</topology>
    </subcellularLocation>
</comment>
<sequence length="397" mass="46149">VICLIIISVMIWLRIDWGFQEWIHEMAFTNFWNGAYVLFTGTIFALINCGLGGFGIFQGWSIFLSFVRMFHAGSALLLFIGSVTMISDAIGMRPKWIRQILLEMIDPSHYINTMVKEKFLRNLYRIVYCCGADNYKDYPEIFHISPPQECINYKFAGALYYEEGCSTALSRWLKEWTSGLVTASSVMITIEILLIWRISIILRSKKHKSNNYNIDEFYTPEPPRRTTSLNRLNKLSHDSRIILRPKRSERSPLVHSTSLLNESSPFYDIPQTKEQNQTNQITRAKSESFIATNHPPLPRRIARSRSKTQDLITYIIQPRNKKRSRDFSHLNINNSSSQSKSNLVKHNFMDRRTKQESILKWNFVLPKRPIQKKSLRIGNTDCNSSLLSHHPSFETSI</sequence>